<dbReference type="Proteomes" id="UP000470409">
    <property type="component" value="Unassembled WGS sequence"/>
</dbReference>
<dbReference type="NCBIfam" id="TIGR01784">
    <property type="entry name" value="T_den_put_tspse"/>
    <property type="match status" value="1"/>
</dbReference>
<dbReference type="PANTHER" id="PTHR41317">
    <property type="entry name" value="PD-(D_E)XK NUCLEASE FAMILY TRANSPOSASE"/>
    <property type="match status" value="1"/>
</dbReference>
<dbReference type="EMBL" id="WBPG01000031">
    <property type="protein sequence ID" value="KAB2439687.1"/>
    <property type="molecule type" value="Genomic_DNA"/>
</dbReference>
<organism evidence="1 2">
    <name type="scientific">Bacillus luti</name>
    <dbReference type="NCBI Taxonomy" id="2026191"/>
    <lineage>
        <taxon>Bacteria</taxon>
        <taxon>Bacillati</taxon>
        <taxon>Bacillota</taxon>
        <taxon>Bacilli</taxon>
        <taxon>Bacillales</taxon>
        <taxon>Bacillaceae</taxon>
        <taxon>Bacillus</taxon>
        <taxon>Bacillus cereus group</taxon>
    </lineage>
</organism>
<sequence length="310" mass="36116">MYNERKTSYEMGRGKPMSNQQLVNLRIDFAFKQLFGTSGNEDILIAFLNAVLQGSLESPIVSLQLEDPHLHREHEEDKLSILDISATLDTGTKINVEIQLNNNHDMIKRSLYYWGRLYTSQLQKGMPYSSLHKTITINLLNFVMFPEYEAFHTTGILWNQQQQMILSDDIEVHIVEIPKLMQQWRNEQVNPWEDSFVRWLLLLPANEDEQLTQTLEDIAMNQDPILQKAMNKWERMSQDSSFRQAYEAREKALMDEAAKFAYAEQKGIEKGIEKGKIQLIRGMYKNGMPIEDIAKFTNLSIEKIRNILQA</sequence>
<name>A0A7V7S2J6_9BACI</name>
<comment type="caution">
    <text evidence="1">The sequence shown here is derived from an EMBL/GenBank/DDBJ whole genome shotgun (WGS) entry which is preliminary data.</text>
</comment>
<accession>A0A7V7S2J6</accession>
<dbReference type="AlphaFoldDB" id="A0A7V7S2J6"/>
<dbReference type="InterPro" id="IPR010106">
    <property type="entry name" value="RpnA"/>
</dbReference>
<dbReference type="PANTHER" id="PTHR41317:SF1">
    <property type="entry name" value="PD-(D_E)XK NUCLEASE FAMILY TRANSPOSASE"/>
    <property type="match status" value="1"/>
</dbReference>
<evidence type="ECO:0000313" key="1">
    <source>
        <dbReference type="EMBL" id="KAB2439687.1"/>
    </source>
</evidence>
<gene>
    <name evidence="1" type="ORF">F8163_27005</name>
</gene>
<dbReference type="Pfam" id="PF12784">
    <property type="entry name" value="PDDEXK_2"/>
    <property type="match status" value="1"/>
</dbReference>
<reference evidence="1 2" key="1">
    <citation type="submission" date="2019-10" db="EMBL/GenBank/DDBJ databases">
        <title>Bacillus from the desert of Cuatro Cinegas, Coahuila.</title>
        <authorList>
            <person name="Olmedo-Alvarez G."/>
            <person name="Saldana S."/>
            <person name="Barcelo D."/>
        </authorList>
    </citation>
    <scope>NUCLEOTIDE SEQUENCE [LARGE SCALE GENOMIC DNA]</scope>
    <source>
        <strain evidence="1 2">CH155b_5T</strain>
    </source>
</reference>
<proteinExistence type="predicted"/>
<evidence type="ECO:0000313" key="2">
    <source>
        <dbReference type="Proteomes" id="UP000470409"/>
    </source>
</evidence>
<protein>
    <submittedName>
        <fullName evidence="1">Rpn family recombination-promoting nuclease/putative transposase</fullName>
    </submittedName>
</protein>